<dbReference type="PIRSF" id="PIRSF026671">
    <property type="entry name" value="AA_dipeptidase"/>
    <property type="match status" value="1"/>
</dbReference>
<evidence type="ECO:0000256" key="6">
    <source>
        <dbReference type="ARBA" id="ARBA00022997"/>
    </source>
</evidence>
<evidence type="ECO:0000256" key="10">
    <source>
        <dbReference type="PIRNR" id="PIRNR026671"/>
    </source>
</evidence>
<dbReference type="InterPro" id="IPR000755">
    <property type="entry name" value="A_A_dipeptidase"/>
</dbReference>
<keyword evidence="7 9" id="KW-0482">Metalloprotease</keyword>
<feature type="binding site" evidence="9">
    <location>
        <position position="184"/>
    </location>
    <ligand>
        <name>Zn(2+)</name>
        <dbReference type="ChEBI" id="CHEBI:29105"/>
        <note>catalytic</note>
    </ligand>
</feature>
<dbReference type="InterPro" id="IPR009045">
    <property type="entry name" value="Zn_M74/Hedgehog-like"/>
</dbReference>
<evidence type="ECO:0000256" key="1">
    <source>
        <dbReference type="ARBA" id="ARBA00001362"/>
    </source>
</evidence>
<evidence type="ECO:0000256" key="3">
    <source>
        <dbReference type="ARBA" id="ARBA00022723"/>
    </source>
</evidence>
<dbReference type="EC" id="3.4.13.22" evidence="9 10"/>
<comment type="cofactor">
    <cofactor evidence="9">
        <name>Zn(2+)</name>
        <dbReference type="ChEBI" id="CHEBI:29105"/>
    </cofactor>
    <text evidence="9">Binds 1 zinc ion per subunit.</text>
</comment>
<accession>A0ABS3B2J3</accession>
<feature type="binding site" evidence="9">
    <location>
        <position position="247"/>
    </location>
    <ligand>
        <name>Zn(2+)</name>
        <dbReference type="ChEBI" id="CHEBI:29105"/>
        <note>catalytic</note>
    </ligand>
</feature>
<sequence length="265" mass="28646">MAYAGPMPYFCSVVLHPVPHQLREALRARRVALVLFAACALAGPGNALSAAATPAVSPATTPAQAGLVDVHDVVPDIAMDIRYAGHDNFTGRPVPGYDAPKCYLLAPAAQALARVQRALRAEGYGLQVFDCYRPQRSVRAFVAWAGDLGDQVAKVRYYPHLDKRVLLGDYIAESSGHSRGATVDLGLLDCRSGHCAPLDMGTGFDFFDPLAHTDAAAIDAAQRANRQRLLRAMAAQGFANYPLEWWHYTFQPEPSPGTAYDVPVR</sequence>
<dbReference type="EMBL" id="JAFIWB010000011">
    <property type="protein sequence ID" value="MBN6102818.1"/>
    <property type="molecule type" value="Genomic_DNA"/>
</dbReference>
<comment type="caution">
    <text evidence="11">The sequence shown here is derived from an EMBL/GenBank/DDBJ whole genome shotgun (WGS) entry which is preliminary data.</text>
</comment>
<evidence type="ECO:0000256" key="9">
    <source>
        <dbReference type="HAMAP-Rule" id="MF_01924"/>
    </source>
</evidence>
<feature type="binding site" evidence="9">
    <location>
        <position position="177"/>
    </location>
    <ligand>
        <name>Zn(2+)</name>
        <dbReference type="ChEBI" id="CHEBI:29105"/>
        <note>catalytic</note>
    </ligand>
</feature>
<keyword evidence="3 9" id="KW-0479">Metal-binding</keyword>
<evidence type="ECO:0000256" key="5">
    <source>
        <dbReference type="ARBA" id="ARBA00022833"/>
    </source>
</evidence>
<evidence type="ECO:0000256" key="7">
    <source>
        <dbReference type="ARBA" id="ARBA00023049"/>
    </source>
</evidence>
<keyword evidence="6 9" id="KW-0224">Dipeptidase</keyword>
<evidence type="ECO:0000256" key="2">
    <source>
        <dbReference type="ARBA" id="ARBA00022670"/>
    </source>
</evidence>
<organism evidence="11 12">
    <name type="scientific">Xanthomonas bonasiae</name>
    <dbReference type="NCBI Taxonomy" id="2810351"/>
    <lineage>
        <taxon>Bacteria</taxon>
        <taxon>Pseudomonadati</taxon>
        <taxon>Pseudomonadota</taxon>
        <taxon>Gammaproteobacteria</taxon>
        <taxon>Lysobacterales</taxon>
        <taxon>Lysobacteraceae</taxon>
        <taxon>Xanthomonas</taxon>
    </lineage>
</organism>
<evidence type="ECO:0000313" key="11">
    <source>
        <dbReference type="EMBL" id="MBN6102818.1"/>
    </source>
</evidence>
<keyword evidence="5 9" id="KW-0862">Zinc</keyword>
<dbReference type="PANTHER" id="PTHR43126">
    <property type="entry name" value="D-ALANYL-D-ALANINE DIPEPTIDASE"/>
    <property type="match status" value="1"/>
</dbReference>
<comment type="catalytic activity">
    <reaction evidence="1 9 10">
        <text>D-alanyl-D-alanine + H2O = 2 D-alanine</text>
        <dbReference type="Rhea" id="RHEA:20661"/>
        <dbReference type="ChEBI" id="CHEBI:15377"/>
        <dbReference type="ChEBI" id="CHEBI:57416"/>
        <dbReference type="ChEBI" id="CHEBI:57822"/>
        <dbReference type="EC" id="3.4.13.22"/>
    </reaction>
</comment>
<name>A0ABS3B2J3_9XANT</name>
<dbReference type="Pfam" id="PF01427">
    <property type="entry name" value="Peptidase_M15"/>
    <property type="match status" value="1"/>
</dbReference>
<evidence type="ECO:0000313" key="12">
    <source>
        <dbReference type="Proteomes" id="UP000695802"/>
    </source>
</evidence>
<comment type="similarity">
    <text evidence="9 10">Belongs to the peptidase M15D family.</text>
</comment>
<feature type="active site" description="Proton donor/acceptor" evidence="9">
    <location>
        <position position="244"/>
    </location>
</feature>
<dbReference type="Gene3D" id="3.30.1380.10">
    <property type="match status" value="1"/>
</dbReference>
<keyword evidence="2 9" id="KW-0645">Protease</keyword>
<dbReference type="SUPFAM" id="SSF55166">
    <property type="entry name" value="Hedgehog/DD-peptidase"/>
    <property type="match status" value="1"/>
</dbReference>
<keyword evidence="8 10" id="KW-0961">Cell wall biogenesis/degradation</keyword>
<dbReference type="CDD" id="cd14817">
    <property type="entry name" value="D-Ala-D-Ala_dipeptidase_VanX"/>
    <property type="match status" value="1"/>
</dbReference>
<dbReference type="PANTHER" id="PTHR43126:SF1">
    <property type="entry name" value="D-ALANYL-D-ALANINE DIPEPTIDASE"/>
    <property type="match status" value="1"/>
</dbReference>
<evidence type="ECO:0000256" key="8">
    <source>
        <dbReference type="ARBA" id="ARBA00023316"/>
    </source>
</evidence>
<keyword evidence="4 9" id="KW-0378">Hydrolase</keyword>
<comment type="function">
    <text evidence="9 10">Catalyzes hydrolysis of the D-alanyl-D-alanine dipeptide.</text>
</comment>
<gene>
    <name evidence="9" type="primary">ddpX</name>
    <name evidence="11" type="ORF">JR064_11625</name>
</gene>
<dbReference type="HAMAP" id="MF_01924">
    <property type="entry name" value="A_A_dipeptidase"/>
    <property type="match status" value="1"/>
</dbReference>
<reference evidence="11 12" key="1">
    <citation type="submission" date="2021-02" db="EMBL/GenBank/DDBJ databases">
        <title>Taxonomically Unique Crown Gall-Associated Xanthomonas Stains Have Deficiency in Virulence Repertories.</title>
        <authorList>
            <person name="Mafakheri H."/>
            <person name="Taghavi S.M."/>
            <person name="Dimkic I."/>
            <person name="Nemanja K."/>
            <person name="Osdaghi E."/>
        </authorList>
    </citation>
    <scope>NUCLEOTIDE SEQUENCE [LARGE SCALE GENOMIC DNA]</scope>
    <source>
        <strain evidence="11 12">FX4</strain>
    </source>
</reference>
<protein>
    <recommendedName>
        <fullName evidence="9 10">D-alanyl-D-alanine dipeptidase</fullName>
        <shortName evidence="9 10">D-Ala-D-Ala dipeptidase</shortName>
        <ecNumber evidence="9 10">3.4.13.22</ecNumber>
    </recommendedName>
</protein>
<feature type="site" description="Transition state stabilizer" evidence="9">
    <location>
        <position position="133"/>
    </location>
</feature>
<dbReference type="Proteomes" id="UP000695802">
    <property type="component" value="Unassembled WGS sequence"/>
</dbReference>
<proteinExistence type="inferred from homology"/>
<evidence type="ECO:0000256" key="4">
    <source>
        <dbReference type="ARBA" id="ARBA00022801"/>
    </source>
</evidence>
<keyword evidence="12" id="KW-1185">Reference proteome</keyword>